<evidence type="ECO:0000256" key="5">
    <source>
        <dbReference type="SAM" id="SignalP"/>
    </source>
</evidence>
<proteinExistence type="predicted"/>
<feature type="chain" id="PRO_5021497633" evidence="5">
    <location>
        <begin position="21"/>
        <end position="143"/>
    </location>
</feature>
<evidence type="ECO:0000256" key="1">
    <source>
        <dbReference type="ARBA" id="ARBA00022617"/>
    </source>
</evidence>
<gene>
    <name evidence="7" type="ORF">FJM51_07645</name>
</gene>
<dbReference type="PROSITE" id="PS51007">
    <property type="entry name" value="CYTC"/>
    <property type="match status" value="1"/>
</dbReference>
<dbReference type="GO" id="GO:0009055">
    <property type="term" value="F:electron transfer activity"/>
    <property type="evidence" value="ECO:0007669"/>
    <property type="project" value="InterPro"/>
</dbReference>
<evidence type="ECO:0000313" key="8">
    <source>
        <dbReference type="Proteomes" id="UP000319255"/>
    </source>
</evidence>
<feature type="signal peptide" evidence="5">
    <location>
        <begin position="1"/>
        <end position="20"/>
    </location>
</feature>
<dbReference type="SUPFAM" id="SSF46626">
    <property type="entry name" value="Cytochrome c"/>
    <property type="match status" value="1"/>
</dbReference>
<dbReference type="RefSeq" id="WP_140453543.1">
    <property type="nucleotide sequence ID" value="NZ_VFRP01000005.1"/>
</dbReference>
<name>A0A501WSS0_9RHOB</name>
<protein>
    <submittedName>
        <fullName evidence="7">Cytochrome C</fullName>
    </submittedName>
</protein>
<dbReference type="Proteomes" id="UP000319255">
    <property type="component" value="Unassembled WGS sequence"/>
</dbReference>
<sequence length="143" mass="14482">MRGISIGLGLALSCMALSGAGPISPHASYALHCSGCHTMSGGGAPEAGIPDFRNSVGNIAGSEAGRTYMMHVPGVVSAGLTDAEIAEVMNYVLDAWGAGASPFTAAEVTRRRAVAVGDVVAERRRVAAELSGAGIPTAQYPWP</sequence>
<organism evidence="7 8">
    <name type="scientific">Amaricoccus solimangrovi</name>
    <dbReference type="NCBI Taxonomy" id="2589815"/>
    <lineage>
        <taxon>Bacteria</taxon>
        <taxon>Pseudomonadati</taxon>
        <taxon>Pseudomonadota</taxon>
        <taxon>Alphaproteobacteria</taxon>
        <taxon>Rhodobacterales</taxon>
        <taxon>Paracoccaceae</taxon>
        <taxon>Amaricoccus</taxon>
    </lineage>
</organism>
<evidence type="ECO:0000256" key="2">
    <source>
        <dbReference type="ARBA" id="ARBA00022723"/>
    </source>
</evidence>
<keyword evidence="2 4" id="KW-0479">Metal-binding</keyword>
<dbReference type="OrthoDB" id="9811281at2"/>
<dbReference type="InterPro" id="IPR036909">
    <property type="entry name" value="Cyt_c-like_dom_sf"/>
</dbReference>
<accession>A0A501WSS0</accession>
<evidence type="ECO:0000313" key="7">
    <source>
        <dbReference type="EMBL" id="TPE51892.1"/>
    </source>
</evidence>
<comment type="caution">
    <text evidence="7">The sequence shown here is derived from an EMBL/GenBank/DDBJ whole genome shotgun (WGS) entry which is preliminary data.</text>
</comment>
<dbReference type="EMBL" id="VFRP01000005">
    <property type="protein sequence ID" value="TPE51892.1"/>
    <property type="molecule type" value="Genomic_DNA"/>
</dbReference>
<keyword evidence="3 4" id="KW-0408">Iron</keyword>
<keyword evidence="5" id="KW-0732">Signal</keyword>
<dbReference type="AlphaFoldDB" id="A0A501WSS0"/>
<keyword evidence="8" id="KW-1185">Reference proteome</keyword>
<dbReference type="InterPro" id="IPR009056">
    <property type="entry name" value="Cyt_c-like_dom"/>
</dbReference>
<dbReference type="GO" id="GO:0046872">
    <property type="term" value="F:metal ion binding"/>
    <property type="evidence" value="ECO:0007669"/>
    <property type="project" value="UniProtKB-KW"/>
</dbReference>
<dbReference type="GO" id="GO:0020037">
    <property type="term" value="F:heme binding"/>
    <property type="evidence" value="ECO:0007669"/>
    <property type="project" value="InterPro"/>
</dbReference>
<dbReference type="Gene3D" id="1.10.760.10">
    <property type="entry name" value="Cytochrome c-like domain"/>
    <property type="match status" value="1"/>
</dbReference>
<feature type="domain" description="Cytochrome c" evidence="6">
    <location>
        <begin position="16"/>
        <end position="96"/>
    </location>
</feature>
<evidence type="ECO:0000259" key="6">
    <source>
        <dbReference type="PROSITE" id="PS51007"/>
    </source>
</evidence>
<evidence type="ECO:0000256" key="4">
    <source>
        <dbReference type="PROSITE-ProRule" id="PRU00433"/>
    </source>
</evidence>
<evidence type="ECO:0000256" key="3">
    <source>
        <dbReference type="ARBA" id="ARBA00023004"/>
    </source>
</evidence>
<keyword evidence="1 4" id="KW-0349">Heme</keyword>
<reference evidence="7 8" key="1">
    <citation type="submission" date="2019-06" db="EMBL/GenBank/DDBJ databases">
        <title>A novel bacterium of genus Amaricoccus, isolated from marine sediment.</title>
        <authorList>
            <person name="Huang H."/>
            <person name="Mo K."/>
            <person name="Hu Y."/>
        </authorList>
    </citation>
    <scope>NUCLEOTIDE SEQUENCE [LARGE SCALE GENOMIC DNA]</scope>
    <source>
        <strain evidence="7 8">HB172011</strain>
    </source>
</reference>